<reference evidence="2 3" key="1">
    <citation type="journal article" date="2018" name="BMC Genomics">
        <title>The genome of Naegleria lovaniensis, the basis for a comparative approach to unravel pathogenicity factors of the human pathogenic amoeba N. fowleri.</title>
        <authorList>
            <person name="Liechti N."/>
            <person name="Schurch N."/>
            <person name="Bruggmann R."/>
            <person name="Wittwer M."/>
        </authorList>
    </citation>
    <scope>NUCLEOTIDE SEQUENCE [LARGE SCALE GENOMIC DNA]</scope>
    <source>
        <strain evidence="2 3">ATCC 30569</strain>
    </source>
</reference>
<gene>
    <name evidence="2" type="ORF">C9374_002866</name>
</gene>
<feature type="compositionally biased region" description="Polar residues" evidence="1">
    <location>
        <begin position="1"/>
        <end position="12"/>
    </location>
</feature>
<feature type="compositionally biased region" description="Acidic residues" evidence="1">
    <location>
        <begin position="198"/>
        <end position="217"/>
    </location>
</feature>
<comment type="caution">
    <text evidence="2">The sequence shown here is derived from an EMBL/GenBank/DDBJ whole genome shotgun (WGS) entry which is preliminary data.</text>
</comment>
<keyword evidence="3" id="KW-1185">Reference proteome</keyword>
<feature type="compositionally biased region" description="Polar residues" evidence="1">
    <location>
        <begin position="156"/>
        <end position="165"/>
    </location>
</feature>
<sequence>MGSSVSMATSTRIPAMNDSIPINNLGAMTHSRLNSRRLKASSEISDDATTHSPKFPLKRSPLSDSSNDIQRTEKPTINVIEKKSLIPSSHANVMFTPPKKQQSPLPDSSSSLLTRAIISGIEDEHDITRVDLECAQPVAEISSRRRSSQYSTSTRPESLNSRYEWTNSNSTSSTFLSTDSISNSSSLISLTGSNDHSLEEEDSTEDADETNSEEEFDSYQPKSSVSFSSLKKMLSKDLYPSHTSRFSAPSKVIQASRDELFPHDPSLSATPPKSHHLNIGNNKCCGHFGNCEYRIIITPPPYSPSSNASILNISSKTIEEERNEKKKIILEKRRKLYYIQSLRKSPLMVSSSRILSKE</sequence>
<evidence type="ECO:0000313" key="3">
    <source>
        <dbReference type="Proteomes" id="UP000816034"/>
    </source>
</evidence>
<dbReference type="AlphaFoldDB" id="A0AA88GP92"/>
<feature type="region of interest" description="Disordered" evidence="1">
    <location>
        <begin position="1"/>
        <end position="69"/>
    </location>
</feature>
<name>A0AA88GP92_NAELO</name>
<dbReference type="EMBL" id="PYSW02000016">
    <property type="protein sequence ID" value="KAG2386420.1"/>
    <property type="molecule type" value="Genomic_DNA"/>
</dbReference>
<dbReference type="Proteomes" id="UP000816034">
    <property type="component" value="Unassembled WGS sequence"/>
</dbReference>
<proteinExistence type="predicted"/>
<dbReference type="RefSeq" id="XP_044550412.1">
    <property type="nucleotide sequence ID" value="XM_044692330.1"/>
</dbReference>
<organism evidence="2 3">
    <name type="scientific">Naegleria lovaniensis</name>
    <name type="common">Amoeba</name>
    <dbReference type="NCBI Taxonomy" id="51637"/>
    <lineage>
        <taxon>Eukaryota</taxon>
        <taxon>Discoba</taxon>
        <taxon>Heterolobosea</taxon>
        <taxon>Tetramitia</taxon>
        <taxon>Eutetramitia</taxon>
        <taxon>Vahlkampfiidae</taxon>
        <taxon>Naegleria</taxon>
    </lineage>
</organism>
<evidence type="ECO:0000313" key="2">
    <source>
        <dbReference type="EMBL" id="KAG2386420.1"/>
    </source>
</evidence>
<feature type="region of interest" description="Disordered" evidence="1">
    <location>
        <begin position="140"/>
        <end position="222"/>
    </location>
</feature>
<accession>A0AA88GP92</accession>
<protein>
    <submittedName>
        <fullName evidence="2">Uncharacterized protein</fullName>
    </submittedName>
</protein>
<dbReference type="GeneID" id="68095321"/>
<feature type="compositionally biased region" description="Low complexity" evidence="1">
    <location>
        <begin position="166"/>
        <end position="194"/>
    </location>
</feature>
<evidence type="ECO:0000256" key="1">
    <source>
        <dbReference type="SAM" id="MobiDB-lite"/>
    </source>
</evidence>